<feature type="compositionally biased region" description="Low complexity" evidence="5">
    <location>
        <begin position="1406"/>
        <end position="1425"/>
    </location>
</feature>
<feature type="compositionally biased region" description="Basic and acidic residues" evidence="5">
    <location>
        <begin position="1428"/>
        <end position="1465"/>
    </location>
</feature>
<sequence length="1513" mass="165594">MKKIIILFSSLIVSFSLLFFYSNYKLNAMDSAVTNEQELINAINGNNNVVLSNDITISGAITIPSSYTGTIKSDGTTRTLKLSANFSEENMFVVKTGAKPMFENLTFDGTERGRILDVESNSEVTIANSKLSNASTEQFLKKLENNVNKQRYQGGAIYLSHSTLNLDNVIFDSNHTKLETPKPEKEGDPGIAGHGGAIYSATSVINVKGGSFINNYTGVTVGGKGTNGEGGAIKLDGGSELNINIDSDTRTTFDGNHVYKSEANVGGLQGGAIEITHSTAKINNTDFIVKGGFDTGGAIKFEGAGTKENHNKITNSTFKLVGGQLPQTPEESTYFGTSGGAIMTENSFLTVEKSTFDTDTSKGVPAVAFAGGFIDVVGSGEFNLFDSALRGNGQLWNKPQLSTAKYGGAIAFENGASAKAHIKDTKFNEFTVDHTGGVISVGHRKGASEELGETTVDLTLENSTLDGARAYTYGANSAGAGLYISKGSNVVIKRGTISNMLANYGGAVYNMGSLTLDDNANLSGNFATQMAGGIYNDGYLNIHSANLNNNQKTNDATFSGGNHQYSPGEHSGGTIYAKQNVIIGTDASFSTVAKHDVRVIDGQSSVILSGPRNSQVNVSISETESTAGTGAYSKGFGEDAHRHVGYLVGKELISKDLKASYIPDEMAQSYEPNLEDAKNFHYVSNTVEPEKIAAFNDHEGTGLWDYVYNPENKTVVLGQRAKLVYHTNHESATIQNGIVDNAPAGQKLEQIYTFYESGDSAPKVSINNEPAVDLTVISEVPQLTIGDKDYKFLNWYNSDLNGKPLYNLVDNTPTDDKKYDFNNSTFTKTWHENSTEEIKDILNYESRNTLDTFAVYKEETIKVEGKKTWDDAEDNDGKRPESITIILKADGVEKDRKTVTSDNWSWIFDNLEKSKNGKDIVYTIDEVDVLNYTKEINGFNVINKYTPETINIPVKKIWDDAGNKDSKRPNKIIFKLKNGSEIVKSKELTNQNVSGDDANTWIATFEDVPKYKNKKAITYTVEEVELPDGYISSKNVESISSDSEEAVREGFVVTNKYTSSEPVVEKTSVSVRKVWEHGDNPEANRPTEAKVQLQKEVNGERVDVGDPVVLSNANLQYTFSELPIKDENGLEINYFVKEIDVTKEYKSEITGDKANGYVITNTYNPTNPTEPTDPVTPDNPPVVEKTSVSVQKIWEHGENPIDKRPTKIKVTLLANDVEKETKTIGADEEGNWKISFENLDKYDSEKSEINYTVKEIDVPKEYKSEITGDKANGYVITNTYNSTKPVTPENPSDEKEKISISVVKQWEDRGNETKRPNNIEIKLFSNNVEKSTIIISPDASGNWKHTFNDLEKNGESGNPIEYTIKEIKVPNGYTSVVTGDQSKGFVITNKYTNNTQGNSEKPNDDNPSSGTPSTSTNITPGTIGTVPPKKENQNPNDPKQKEENQEKSNSDNSKNQKESNDESAKEQVLTEDNISKNSKLPQTGDSNIEQNIAISLLVLSGALVFADRKRSKN</sequence>
<dbReference type="InterPro" id="IPR011050">
    <property type="entry name" value="Pectin_lyase_fold/virulence"/>
</dbReference>
<keyword evidence="8" id="KW-1185">Reference proteome</keyword>
<name>A0A6N7XF56_9FIRM</name>
<keyword evidence="2" id="KW-0964">Secreted</keyword>
<evidence type="ECO:0000256" key="2">
    <source>
        <dbReference type="ARBA" id="ARBA00022525"/>
    </source>
</evidence>
<evidence type="ECO:0000256" key="5">
    <source>
        <dbReference type="SAM" id="MobiDB-lite"/>
    </source>
</evidence>
<gene>
    <name evidence="7" type="ORF">FYJ71_03270</name>
</gene>
<organism evidence="7 8">
    <name type="scientific">Peptostreptococcus porci</name>
    <dbReference type="NCBI Taxonomy" id="2652282"/>
    <lineage>
        <taxon>Bacteria</taxon>
        <taxon>Bacillati</taxon>
        <taxon>Bacillota</taxon>
        <taxon>Clostridia</taxon>
        <taxon>Peptostreptococcales</taxon>
        <taxon>Peptostreptococcaceae</taxon>
        <taxon>Peptostreptococcus</taxon>
    </lineage>
</organism>
<evidence type="ECO:0000256" key="1">
    <source>
        <dbReference type="ARBA" id="ARBA00022512"/>
    </source>
</evidence>
<keyword evidence="3" id="KW-0732">Signal</keyword>
<feature type="compositionally biased region" description="Polar residues" evidence="5">
    <location>
        <begin position="1391"/>
        <end position="1400"/>
    </location>
</feature>
<dbReference type="InterPro" id="IPR008454">
    <property type="entry name" value="Collagen-bd_Cna-like_B-typ_dom"/>
</dbReference>
<accession>A0A6N7XF56</accession>
<reference evidence="7 8" key="1">
    <citation type="submission" date="2019-08" db="EMBL/GenBank/DDBJ databases">
        <title>In-depth cultivation of the pig gut microbiome towards novel bacterial diversity and tailored functional studies.</title>
        <authorList>
            <person name="Wylensek D."/>
            <person name="Hitch T.C.A."/>
            <person name="Clavel T."/>
        </authorList>
    </citation>
    <scope>NUCLEOTIDE SEQUENCE [LARGE SCALE GENOMIC DNA]</scope>
    <source>
        <strain evidence="7 8">WCA-SAB-591-4A-A</strain>
    </source>
</reference>
<keyword evidence="4" id="KW-0572">Peptidoglycan-anchor</keyword>
<evidence type="ECO:0000256" key="4">
    <source>
        <dbReference type="ARBA" id="ARBA00023088"/>
    </source>
</evidence>
<dbReference type="PROSITE" id="PS50847">
    <property type="entry name" value="GRAM_POS_ANCHORING"/>
    <property type="match status" value="1"/>
</dbReference>
<dbReference type="InterPro" id="IPR019931">
    <property type="entry name" value="LPXTG_anchor"/>
</dbReference>
<dbReference type="NCBIfam" id="TIGR01167">
    <property type="entry name" value="LPXTG_anchor"/>
    <property type="match status" value="1"/>
</dbReference>
<feature type="domain" description="Gram-positive cocci surface proteins LPxTG" evidence="6">
    <location>
        <begin position="1480"/>
        <end position="1513"/>
    </location>
</feature>
<feature type="compositionally biased region" description="Polar residues" evidence="5">
    <location>
        <begin position="1470"/>
        <end position="1486"/>
    </location>
</feature>
<evidence type="ECO:0000256" key="3">
    <source>
        <dbReference type="ARBA" id="ARBA00022729"/>
    </source>
</evidence>
<protein>
    <submittedName>
        <fullName evidence="7">Cna B-type domain-containing protein</fullName>
    </submittedName>
</protein>
<evidence type="ECO:0000313" key="8">
    <source>
        <dbReference type="Proteomes" id="UP000440713"/>
    </source>
</evidence>
<dbReference type="RefSeq" id="WP_154537361.1">
    <property type="nucleotide sequence ID" value="NZ_VUNE01000001.1"/>
</dbReference>
<evidence type="ECO:0000259" key="6">
    <source>
        <dbReference type="PROSITE" id="PS50847"/>
    </source>
</evidence>
<dbReference type="Pfam" id="PF05738">
    <property type="entry name" value="Cna_B"/>
    <property type="match status" value="5"/>
</dbReference>
<dbReference type="SUPFAM" id="SSF49478">
    <property type="entry name" value="Cna protein B-type domain"/>
    <property type="match status" value="5"/>
</dbReference>
<dbReference type="Gene3D" id="2.60.40.1140">
    <property type="entry name" value="Collagen-binding surface protein Cna, B-type domain"/>
    <property type="match status" value="5"/>
</dbReference>
<dbReference type="Proteomes" id="UP000440713">
    <property type="component" value="Unassembled WGS sequence"/>
</dbReference>
<evidence type="ECO:0000313" key="7">
    <source>
        <dbReference type="EMBL" id="MST61994.1"/>
    </source>
</evidence>
<dbReference type="SUPFAM" id="SSF51126">
    <property type="entry name" value="Pectin lyase-like"/>
    <property type="match status" value="1"/>
</dbReference>
<keyword evidence="1" id="KW-0134">Cell wall</keyword>
<feature type="region of interest" description="Disordered" evidence="5">
    <location>
        <begin position="1391"/>
        <end position="1486"/>
    </location>
</feature>
<proteinExistence type="predicted"/>
<dbReference type="CDD" id="cd00222">
    <property type="entry name" value="CollagenBindB"/>
    <property type="match status" value="5"/>
</dbReference>
<comment type="caution">
    <text evidence="7">The sequence shown here is derived from an EMBL/GenBank/DDBJ whole genome shotgun (WGS) entry which is preliminary data.</text>
</comment>
<dbReference type="EMBL" id="VUNE01000001">
    <property type="protein sequence ID" value="MST61994.1"/>
    <property type="molecule type" value="Genomic_DNA"/>
</dbReference>